<dbReference type="AlphaFoldDB" id="A0A318TCU5"/>
<feature type="transmembrane region" description="Helical" evidence="2">
    <location>
        <begin position="61"/>
        <end position="78"/>
    </location>
</feature>
<keyword evidence="2" id="KW-0812">Transmembrane</keyword>
<sequence>MIQRFLHFVAGVDRNTLASCPATDKMWATHLGLSLLLSFTVVFGVTFHATGYMIESISTRLLVALVVAMTVLMFDRALCQSDWFSQGSLWTPGSSVQTAAQARQSVWRFMRIAVRLTLSLGLAWVIAMFLELAIFSGTISDKIERDRVAANQPIFDKIGQFEAQLDAEGERRRAKIVELEAAMRTGFTGSSTLDPALAARSEAIDQQLKLIEQREAEIRTELRQIDESVQQYAADMVAEEFGQKLRPTNSGKPGTGPRFEFAKRQRQAFEAQRAVRFADIAQLDARRAQLRDAQSQVAAEAQAIREKERAAFEGQREALQIEINTARAELKQFDATKSERVEELRNRLYTELNYQAKTDASDPLTRIAAYQSLKNDPKDGAIMTLFSWMTRFFIIFLEVVPVVAKIFFSPPSVYAAKIQAEVQRQRRNIVLGAEAADNGSKIAAAAELQAAAEASDFILVPKTLAEQEPFEERRKMNRRVANRRAERPKIVSFRPRSAKTLPSRAVSMRA</sequence>
<feature type="transmembrane region" description="Helical" evidence="2">
    <location>
        <begin position="112"/>
        <end position="135"/>
    </location>
</feature>
<dbReference type="EMBL" id="QJTI01000012">
    <property type="protein sequence ID" value="PYF02383.1"/>
    <property type="molecule type" value="Genomic_DNA"/>
</dbReference>
<keyword evidence="2" id="KW-1133">Transmembrane helix</keyword>
<feature type="transmembrane region" description="Helical" evidence="2">
    <location>
        <begin position="31"/>
        <end position="54"/>
    </location>
</feature>
<dbReference type="Proteomes" id="UP000248148">
    <property type="component" value="Unassembled WGS sequence"/>
</dbReference>
<dbReference type="OrthoDB" id="8135237at2"/>
<dbReference type="RefSeq" id="WP_110781107.1">
    <property type="nucleotide sequence ID" value="NZ_QJTI01000012.1"/>
</dbReference>
<dbReference type="Pfam" id="PF14362">
    <property type="entry name" value="DUF4407"/>
    <property type="match status" value="1"/>
</dbReference>
<dbReference type="InterPro" id="IPR025519">
    <property type="entry name" value="DUF4407"/>
</dbReference>
<accession>A0A318TCU5</accession>
<name>A0A318TCU5_9BRAD</name>
<comment type="caution">
    <text evidence="3">The sequence shown here is derived from an EMBL/GenBank/DDBJ whole genome shotgun (WGS) entry which is preliminary data.</text>
</comment>
<reference evidence="3 4" key="1">
    <citation type="submission" date="2018-06" db="EMBL/GenBank/DDBJ databases">
        <title>Genomic Encyclopedia of Archaeal and Bacterial Type Strains, Phase II (KMG-II): from individual species to whole genera.</title>
        <authorList>
            <person name="Goeker M."/>
        </authorList>
    </citation>
    <scope>NUCLEOTIDE SEQUENCE [LARGE SCALE GENOMIC DNA]</scope>
    <source>
        <strain evidence="3 4">JCM 11668</strain>
    </source>
</reference>
<organism evidence="3 4">
    <name type="scientific">Rhodopseudomonas faecalis</name>
    <dbReference type="NCBI Taxonomy" id="99655"/>
    <lineage>
        <taxon>Bacteria</taxon>
        <taxon>Pseudomonadati</taxon>
        <taxon>Pseudomonadota</taxon>
        <taxon>Alphaproteobacteria</taxon>
        <taxon>Hyphomicrobiales</taxon>
        <taxon>Nitrobacteraceae</taxon>
        <taxon>Rhodopseudomonas</taxon>
    </lineage>
</organism>
<evidence type="ECO:0000256" key="2">
    <source>
        <dbReference type="SAM" id="Phobius"/>
    </source>
</evidence>
<gene>
    <name evidence="3" type="ORF">BJ122_11244</name>
</gene>
<evidence type="ECO:0000313" key="3">
    <source>
        <dbReference type="EMBL" id="PYF02383.1"/>
    </source>
</evidence>
<evidence type="ECO:0000313" key="4">
    <source>
        <dbReference type="Proteomes" id="UP000248148"/>
    </source>
</evidence>
<keyword evidence="2" id="KW-0472">Membrane</keyword>
<evidence type="ECO:0000256" key="1">
    <source>
        <dbReference type="SAM" id="Coils"/>
    </source>
</evidence>
<keyword evidence="1" id="KW-0175">Coiled coil</keyword>
<protein>
    <submittedName>
        <fullName evidence="3">Uncharacterized protein DUF4407</fullName>
    </submittedName>
</protein>
<feature type="coiled-coil region" evidence="1">
    <location>
        <begin position="290"/>
        <end position="336"/>
    </location>
</feature>
<proteinExistence type="predicted"/>
<keyword evidence="4" id="KW-1185">Reference proteome</keyword>